<comment type="caution">
    <text evidence="1">The sequence shown here is derived from an EMBL/GenBank/DDBJ whole genome shotgun (WGS) entry which is preliminary data.</text>
</comment>
<accession>A0A0F9EGP0</accession>
<reference evidence="1" key="1">
    <citation type="journal article" date="2015" name="Nature">
        <title>Complex archaea that bridge the gap between prokaryotes and eukaryotes.</title>
        <authorList>
            <person name="Spang A."/>
            <person name="Saw J.H."/>
            <person name="Jorgensen S.L."/>
            <person name="Zaremba-Niedzwiedzka K."/>
            <person name="Martijn J."/>
            <person name="Lind A.E."/>
            <person name="van Eijk R."/>
            <person name="Schleper C."/>
            <person name="Guy L."/>
            <person name="Ettema T.J."/>
        </authorList>
    </citation>
    <scope>NUCLEOTIDE SEQUENCE</scope>
</reference>
<sequence>TRIRQEPENRSFILQLALIDQYTSAEVADLVPENENCINNIVYRFRKENRKEFR</sequence>
<organism evidence="1">
    <name type="scientific">marine sediment metagenome</name>
    <dbReference type="NCBI Taxonomy" id="412755"/>
    <lineage>
        <taxon>unclassified sequences</taxon>
        <taxon>metagenomes</taxon>
        <taxon>ecological metagenomes</taxon>
    </lineage>
</organism>
<proteinExistence type="predicted"/>
<feature type="non-terminal residue" evidence="1">
    <location>
        <position position="1"/>
    </location>
</feature>
<evidence type="ECO:0000313" key="1">
    <source>
        <dbReference type="EMBL" id="KKL73144.1"/>
    </source>
</evidence>
<evidence type="ECO:0008006" key="2">
    <source>
        <dbReference type="Google" id="ProtNLM"/>
    </source>
</evidence>
<dbReference type="EMBL" id="LAZR01025055">
    <property type="protein sequence ID" value="KKL73144.1"/>
    <property type="molecule type" value="Genomic_DNA"/>
</dbReference>
<name>A0A0F9EGP0_9ZZZZ</name>
<gene>
    <name evidence="1" type="ORF">LCGC14_2077830</name>
</gene>
<protein>
    <recommendedName>
        <fullName evidence="2">RNA polymerase sigma factor 70 region 4 type 2 domain-containing protein</fullName>
    </recommendedName>
</protein>
<dbReference type="AlphaFoldDB" id="A0A0F9EGP0"/>